<comment type="similarity">
    <text evidence="1">Belongs to the CbxX/CfxQ family.</text>
</comment>
<evidence type="ECO:0000313" key="6">
    <source>
        <dbReference type="EMBL" id="MBB5083821.1"/>
    </source>
</evidence>
<dbReference type="RefSeq" id="WP_184973274.1">
    <property type="nucleotide sequence ID" value="NZ_JACHIN010000019.1"/>
</dbReference>
<dbReference type="Proteomes" id="UP000568380">
    <property type="component" value="Unassembled WGS sequence"/>
</dbReference>
<evidence type="ECO:0000256" key="3">
    <source>
        <dbReference type="ARBA" id="ARBA00022840"/>
    </source>
</evidence>
<dbReference type="Gene3D" id="3.40.50.300">
    <property type="entry name" value="P-loop containing nucleotide triphosphate hydrolases"/>
    <property type="match status" value="1"/>
</dbReference>
<dbReference type="FunFam" id="3.40.50.300:FF:000216">
    <property type="entry name" value="Type VII secretion ATPase EccA"/>
    <property type="match status" value="1"/>
</dbReference>
<dbReference type="CDD" id="cd00009">
    <property type="entry name" value="AAA"/>
    <property type="match status" value="1"/>
</dbReference>
<reference evidence="6 7" key="1">
    <citation type="submission" date="2020-08" db="EMBL/GenBank/DDBJ databases">
        <title>Genomic Encyclopedia of Type Strains, Phase IV (KMG-IV): sequencing the most valuable type-strain genomes for metagenomic binning, comparative biology and taxonomic classification.</title>
        <authorList>
            <person name="Goeker M."/>
        </authorList>
    </citation>
    <scope>NUCLEOTIDE SEQUENCE [LARGE SCALE GENOMIC DNA]</scope>
    <source>
        <strain evidence="6 7">DSM 45385</strain>
    </source>
</reference>
<dbReference type="GO" id="GO:0005524">
    <property type="term" value="F:ATP binding"/>
    <property type="evidence" value="ECO:0007669"/>
    <property type="project" value="UniProtKB-KW"/>
</dbReference>
<feature type="domain" description="AAA+ ATPase" evidence="5">
    <location>
        <begin position="349"/>
        <end position="487"/>
    </location>
</feature>
<sequence>MSRGERNAVVVERLAEALRLDSGASILALYGPGTGDSFVCLDYQERNLKPALWQLLRSAGFDRVVFGSVGEPLHFLDAESRDMSLTGRMARSTAAPGMGRMRRLNGPQGARIQLPPPAQPRGGTGEIRPGGTITAPYAVQTLHSYMTQPGVRTALVIERAEDFFRHIGAIRELADRLGMWVQDGVGGNVCILVFSAATMDGVVQAVRDQGSATALADYLSRQGVNSATGAAGRVPEPGPAELSRLIHLLRIRHGLVIDDWTEAAKLVGLMSAGEPQSARTWLNRLSKVRHLNRRTLSAWVTGEPDDRTALEELTELTGLTKVKELVNRLRSLAQVQAERQRMGVPLPDRSNHLVFTGNPGTGKTTVARIIGRLYREAGLLARGHVVEVDTGDLVGEFVGHTPAKTREVVDRALDGVLFLDEAYRLTEDGRGGFNRESLDIILTRMENDRDRLVVIAAGYTHKMTEFIAANPGLRRRFPAQNEIEFPDYEPDELLQILLGMLTAMRHAVDPSLKDLLKRVVTGLYLGRDPATFGNAGEMRNLAQALDEHWAERIVRTAGPAGLRAAMNKPMMPEDVPATYREAAR</sequence>
<dbReference type="PANTHER" id="PTHR43392">
    <property type="entry name" value="AAA-TYPE ATPASE FAMILY PROTEIN / ANKYRIN REPEAT FAMILY PROTEIN"/>
    <property type="match status" value="1"/>
</dbReference>
<dbReference type="Gene3D" id="1.10.8.60">
    <property type="match status" value="1"/>
</dbReference>
<keyword evidence="2" id="KW-0547">Nucleotide-binding</keyword>
<dbReference type="SMART" id="SM00382">
    <property type="entry name" value="AAA"/>
    <property type="match status" value="1"/>
</dbReference>
<dbReference type="EMBL" id="JACHIN010000019">
    <property type="protein sequence ID" value="MBB5083821.1"/>
    <property type="molecule type" value="Genomic_DNA"/>
</dbReference>
<dbReference type="InterPro" id="IPR003593">
    <property type="entry name" value="AAA+_ATPase"/>
</dbReference>
<dbReference type="PRINTS" id="PR00819">
    <property type="entry name" value="CBXCFQXSUPER"/>
</dbReference>
<dbReference type="Pfam" id="PF00004">
    <property type="entry name" value="AAA"/>
    <property type="match status" value="1"/>
</dbReference>
<dbReference type="AlphaFoldDB" id="A0A7W8ACL4"/>
<organism evidence="6 7">
    <name type="scientific">Nonomuraea endophytica</name>
    <dbReference type="NCBI Taxonomy" id="714136"/>
    <lineage>
        <taxon>Bacteria</taxon>
        <taxon>Bacillati</taxon>
        <taxon>Actinomycetota</taxon>
        <taxon>Actinomycetes</taxon>
        <taxon>Streptosporangiales</taxon>
        <taxon>Streptosporangiaceae</taxon>
        <taxon>Nonomuraea</taxon>
    </lineage>
</organism>
<proteinExistence type="inferred from homology"/>
<dbReference type="InterPro" id="IPR027417">
    <property type="entry name" value="P-loop_NTPase"/>
</dbReference>
<dbReference type="InterPro" id="IPR000641">
    <property type="entry name" value="CbxX/CfxQ"/>
</dbReference>
<keyword evidence="7" id="KW-1185">Reference proteome</keyword>
<dbReference type="InterPro" id="IPR050773">
    <property type="entry name" value="CbxX/CfxQ_RuBisCO_ESX"/>
</dbReference>
<keyword evidence="3" id="KW-0067">ATP-binding</keyword>
<accession>A0A7W8ACL4</accession>
<name>A0A7W8ACL4_9ACTN</name>
<dbReference type="InterPro" id="IPR003959">
    <property type="entry name" value="ATPase_AAA_core"/>
</dbReference>
<dbReference type="SUPFAM" id="SSF52540">
    <property type="entry name" value="P-loop containing nucleoside triphosphate hydrolases"/>
    <property type="match status" value="1"/>
</dbReference>
<feature type="region of interest" description="Disordered" evidence="4">
    <location>
        <begin position="110"/>
        <end position="130"/>
    </location>
</feature>
<evidence type="ECO:0000256" key="4">
    <source>
        <dbReference type="SAM" id="MobiDB-lite"/>
    </source>
</evidence>
<protein>
    <recommendedName>
        <fullName evidence="5">AAA+ ATPase domain-containing protein</fullName>
    </recommendedName>
</protein>
<comment type="caution">
    <text evidence="6">The sequence shown here is derived from an EMBL/GenBank/DDBJ whole genome shotgun (WGS) entry which is preliminary data.</text>
</comment>
<evidence type="ECO:0000256" key="1">
    <source>
        <dbReference type="ARBA" id="ARBA00010378"/>
    </source>
</evidence>
<evidence type="ECO:0000256" key="2">
    <source>
        <dbReference type="ARBA" id="ARBA00022741"/>
    </source>
</evidence>
<evidence type="ECO:0000313" key="7">
    <source>
        <dbReference type="Proteomes" id="UP000568380"/>
    </source>
</evidence>
<dbReference type="GO" id="GO:0016887">
    <property type="term" value="F:ATP hydrolysis activity"/>
    <property type="evidence" value="ECO:0007669"/>
    <property type="project" value="InterPro"/>
</dbReference>
<gene>
    <name evidence="6" type="ORF">HNR40_009326</name>
</gene>
<dbReference type="PANTHER" id="PTHR43392:SF2">
    <property type="entry name" value="AAA-TYPE ATPASE FAMILY PROTEIN _ ANKYRIN REPEAT FAMILY PROTEIN"/>
    <property type="match status" value="1"/>
</dbReference>
<evidence type="ECO:0000259" key="5">
    <source>
        <dbReference type="SMART" id="SM00382"/>
    </source>
</evidence>